<reference evidence="1 2" key="1">
    <citation type="journal article" date="2011" name="PLoS Pathog.">
        <title>Dynamic evolution of pathogenicity revealed by sequencing and comparative genomics of 19 Pseudomonas syringae isolates.</title>
        <authorList>
            <person name="Baltrus D.A."/>
            <person name="Nishimura M.T."/>
            <person name="Romanchuk A."/>
            <person name="Chang J.H."/>
            <person name="Mukhtar M.S."/>
            <person name="Cherkis K."/>
            <person name="Roach J."/>
            <person name="Grant S.R."/>
            <person name="Jones C.D."/>
            <person name="Dangl J.L."/>
        </authorList>
    </citation>
    <scope>NUCLEOTIDE SEQUENCE [LARGE SCALE GENOMIC DNA]</scope>
    <source>
        <strain evidence="1 2">1704B</strain>
    </source>
</reference>
<keyword evidence="2" id="KW-1185">Reference proteome</keyword>
<feature type="non-terminal residue" evidence="1">
    <location>
        <position position="1"/>
    </location>
</feature>
<gene>
    <name evidence="1" type="ORF">PSYPI_49332</name>
</gene>
<feature type="non-terminal residue" evidence="1">
    <location>
        <position position="34"/>
    </location>
</feature>
<dbReference type="Proteomes" id="UP000004986">
    <property type="component" value="Unassembled WGS sequence"/>
</dbReference>
<protein>
    <submittedName>
        <fullName evidence="1">Uncharacterized protein</fullName>
    </submittedName>
</protein>
<proteinExistence type="predicted"/>
<sequence length="34" mass="4173">RIGQKQDVRVIFFRLHRQFSDRMPATDGQEDRRI</sequence>
<dbReference type="EMBL" id="AEAI01005008">
    <property type="protein sequence ID" value="EGH49998.1"/>
    <property type="molecule type" value="Genomic_DNA"/>
</dbReference>
<dbReference type="AlphaFoldDB" id="F3GSE5"/>
<evidence type="ECO:0000313" key="1">
    <source>
        <dbReference type="EMBL" id="EGH49998.1"/>
    </source>
</evidence>
<name>F3GSE5_PSESJ</name>
<evidence type="ECO:0000313" key="2">
    <source>
        <dbReference type="Proteomes" id="UP000004986"/>
    </source>
</evidence>
<comment type="caution">
    <text evidence="1">The sequence shown here is derived from an EMBL/GenBank/DDBJ whole genome shotgun (WGS) entry which is preliminary data.</text>
</comment>
<organism evidence="1 2">
    <name type="scientific">Pseudomonas syringae pv. pisi str. 1704B</name>
    <dbReference type="NCBI Taxonomy" id="629263"/>
    <lineage>
        <taxon>Bacteria</taxon>
        <taxon>Pseudomonadati</taxon>
        <taxon>Pseudomonadota</taxon>
        <taxon>Gammaproteobacteria</taxon>
        <taxon>Pseudomonadales</taxon>
        <taxon>Pseudomonadaceae</taxon>
        <taxon>Pseudomonas</taxon>
        <taxon>Pseudomonas syringae</taxon>
    </lineage>
</organism>
<accession>F3GSE5</accession>